<name>A0A484MWY9_9ASTE</name>
<evidence type="ECO:0000313" key="1">
    <source>
        <dbReference type="EMBL" id="VFQ93392.1"/>
    </source>
</evidence>
<evidence type="ECO:0000313" key="3">
    <source>
        <dbReference type="Proteomes" id="UP000595140"/>
    </source>
</evidence>
<dbReference type="Proteomes" id="UP000595140">
    <property type="component" value="Unassembled WGS sequence"/>
</dbReference>
<gene>
    <name evidence="1" type="ORF">CCAM_LOCUS35168</name>
    <name evidence="2" type="ORF">CCAM_LOCUS35171</name>
</gene>
<sequence>MRACRIDNRKACTPRSITGRMEAGHCQSELVSESGYWVVGTNRSTAGRRIRRQWKDLCLVWSQLEHCWSAEHCWPAKLVSPTAGTATPLTPIKFGVVTKSEVAVVEPHWSSRPYGLRRWIVAGQKQEANM</sequence>
<organism evidence="1 3">
    <name type="scientific">Cuscuta campestris</name>
    <dbReference type="NCBI Taxonomy" id="132261"/>
    <lineage>
        <taxon>Eukaryota</taxon>
        <taxon>Viridiplantae</taxon>
        <taxon>Streptophyta</taxon>
        <taxon>Embryophyta</taxon>
        <taxon>Tracheophyta</taxon>
        <taxon>Spermatophyta</taxon>
        <taxon>Magnoliopsida</taxon>
        <taxon>eudicotyledons</taxon>
        <taxon>Gunneridae</taxon>
        <taxon>Pentapetalae</taxon>
        <taxon>asterids</taxon>
        <taxon>lamiids</taxon>
        <taxon>Solanales</taxon>
        <taxon>Convolvulaceae</taxon>
        <taxon>Cuscuteae</taxon>
        <taxon>Cuscuta</taxon>
        <taxon>Cuscuta subgen. Grammica</taxon>
        <taxon>Cuscuta sect. Cleistogrammica</taxon>
    </lineage>
</organism>
<dbReference type="EMBL" id="OOIL02004917">
    <property type="protein sequence ID" value="VFQ93395.1"/>
    <property type="molecule type" value="Genomic_DNA"/>
</dbReference>
<proteinExistence type="predicted"/>
<evidence type="ECO:0000313" key="2">
    <source>
        <dbReference type="EMBL" id="VFQ93395.1"/>
    </source>
</evidence>
<dbReference type="EMBL" id="OOIL02004917">
    <property type="protein sequence ID" value="VFQ93392.1"/>
    <property type="molecule type" value="Genomic_DNA"/>
</dbReference>
<keyword evidence="3" id="KW-1185">Reference proteome</keyword>
<accession>A0A484MWY9</accession>
<dbReference type="AlphaFoldDB" id="A0A484MWY9"/>
<protein>
    <submittedName>
        <fullName evidence="1">Uncharacterized protein</fullName>
    </submittedName>
</protein>
<reference evidence="1 3" key="1">
    <citation type="submission" date="2018-04" db="EMBL/GenBank/DDBJ databases">
        <authorList>
            <person name="Vogel A."/>
        </authorList>
    </citation>
    <scope>NUCLEOTIDE SEQUENCE [LARGE SCALE GENOMIC DNA]</scope>
</reference>